<dbReference type="AlphaFoldDB" id="A0A9X6RKN1"/>
<dbReference type="InterPro" id="IPR009101">
    <property type="entry name" value="Gurmarin/antifun_pep"/>
</dbReference>
<comment type="caution">
    <text evidence="6">The sequence shown here is derived from an EMBL/GenBank/DDBJ whole genome shotgun (WGS) entry which is preliminary data.</text>
</comment>
<evidence type="ECO:0000256" key="2">
    <source>
        <dbReference type="ARBA" id="ARBA00022854"/>
    </source>
</evidence>
<keyword evidence="4" id="KW-0732">Signal</keyword>
<dbReference type="Proteomes" id="UP000192578">
    <property type="component" value="Unassembled WGS sequence"/>
</dbReference>
<dbReference type="InterPro" id="IPR003614">
    <property type="entry name" value="Knottins"/>
</dbReference>
<proteinExistence type="predicted"/>
<dbReference type="EMBL" id="MTYJ01000214">
    <property type="protein sequence ID" value="OWA51097.1"/>
    <property type="molecule type" value="Genomic_DNA"/>
</dbReference>
<feature type="chain" id="PRO_5040947032" description="Knottins-like domain-containing protein" evidence="4">
    <location>
        <begin position="33"/>
        <end position="134"/>
    </location>
</feature>
<gene>
    <name evidence="6" type="ORF">BV898_15596</name>
</gene>
<evidence type="ECO:0000259" key="5">
    <source>
        <dbReference type="Pfam" id="PF00304"/>
    </source>
</evidence>
<dbReference type="Pfam" id="PF00304">
    <property type="entry name" value="Gamma-thionin"/>
    <property type="match status" value="1"/>
</dbReference>
<reference evidence="7" key="1">
    <citation type="submission" date="2017-01" db="EMBL/GenBank/DDBJ databases">
        <title>Comparative genomics of anhydrobiosis in the tardigrade Hypsibius dujardini.</title>
        <authorList>
            <person name="Yoshida Y."/>
            <person name="Koutsovoulos G."/>
            <person name="Laetsch D."/>
            <person name="Stevens L."/>
            <person name="Kumar S."/>
            <person name="Horikawa D."/>
            <person name="Ishino K."/>
            <person name="Komine S."/>
            <person name="Tomita M."/>
            <person name="Blaxter M."/>
            <person name="Arakawa K."/>
        </authorList>
    </citation>
    <scope>NUCLEOTIDE SEQUENCE [LARGE SCALE GENOMIC DNA]</scope>
    <source>
        <strain evidence="7">Z151</strain>
    </source>
</reference>
<protein>
    <recommendedName>
        <fullName evidence="5">Knottins-like domain-containing protein</fullName>
    </recommendedName>
</protein>
<sequence>MSVTAGSAVMKNIHPVALLSIALLLRLEVGQAVCISETYIGECSMNDQQDCQQTCQQEGRGTGKCGPFRSMRVCYCDNCPDLNKASTTTTISADLWFQSHCLATDKPCKADGSMGPCCSRFCLQFQDQVVGFCR</sequence>
<evidence type="ECO:0000313" key="7">
    <source>
        <dbReference type="Proteomes" id="UP000192578"/>
    </source>
</evidence>
<keyword evidence="1" id="KW-0929">Antimicrobial</keyword>
<organism evidence="6 7">
    <name type="scientific">Hypsibius exemplaris</name>
    <name type="common">Freshwater tardigrade</name>
    <dbReference type="NCBI Taxonomy" id="2072580"/>
    <lineage>
        <taxon>Eukaryota</taxon>
        <taxon>Metazoa</taxon>
        <taxon>Ecdysozoa</taxon>
        <taxon>Tardigrada</taxon>
        <taxon>Eutardigrada</taxon>
        <taxon>Parachela</taxon>
        <taxon>Hypsibioidea</taxon>
        <taxon>Hypsibiidae</taxon>
        <taxon>Hypsibius</taxon>
    </lineage>
</organism>
<keyword evidence="3" id="KW-1015">Disulfide bond</keyword>
<dbReference type="Gene3D" id="3.30.30.10">
    <property type="entry name" value="Knottin, scorpion toxin-like"/>
    <property type="match status" value="1"/>
</dbReference>
<name>A0A9X6RKN1_HYPEX</name>
<keyword evidence="2" id="KW-0960">Knottin</keyword>
<evidence type="ECO:0000313" key="6">
    <source>
        <dbReference type="EMBL" id="OWA51097.1"/>
    </source>
</evidence>
<dbReference type="Pfam" id="PF11410">
    <property type="entry name" value="Antifungal_pept"/>
    <property type="match status" value="1"/>
</dbReference>
<evidence type="ECO:0000256" key="4">
    <source>
        <dbReference type="SAM" id="SignalP"/>
    </source>
</evidence>
<dbReference type="InterPro" id="IPR036574">
    <property type="entry name" value="Scorpion_toxin-like_sf"/>
</dbReference>
<dbReference type="InterPro" id="IPR024206">
    <property type="entry name" value="Gurmarin/antimicrobial_peptd"/>
</dbReference>
<accession>A0A9X6RKN1</accession>
<dbReference type="SUPFAM" id="SSF57048">
    <property type="entry name" value="Gurmarin-like"/>
    <property type="match status" value="1"/>
</dbReference>
<evidence type="ECO:0000256" key="3">
    <source>
        <dbReference type="ARBA" id="ARBA00023157"/>
    </source>
</evidence>
<feature type="signal peptide" evidence="4">
    <location>
        <begin position="1"/>
        <end position="32"/>
    </location>
</feature>
<dbReference type="OrthoDB" id="6672322at2759"/>
<feature type="domain" description="Knottins-like" evidence="5">
    <location>
        <begin position="34"/>
        <end position="79"/>
    </location>
</feature>
<keyword evidence="7" id="KW-1185">Reference proteome</keyword>
<evidence type="ECO:0000256" key="1">
    <source>
        <dbReference type="ARBA" id="ARBA00022529"/>
    </source>
</evidence>